<dbReference type="EMBL" id="CAJOBA010052977">
    <property type="protein sequence ID" value="CAF4260352.1"/>
    <property type="molecule type" value="Genomic_DNA"/>
</dbReference>
<organism evidence="3 5">
    <name type="scientific">Didymodactylos carnosus</name>
    <dbReference type="NCBI Taxonomy" id="1234261"/>
    <lineage>
        <taxon>Eukaryota</taxon>
        <taxon>Metazoa</taxon>
        <taxon>Spiralia</taxon>
        <taxon>Gnathifera</taxon>
        <taxon>Rotifera</taxon>
        <taxon>Eurotatoria</taxon>
        <taxon>Bdelloidea</taxon>
        <taxon>Philodinida</taxon>
        <taxon>Philodinidae</taxon>
        <taxon>Didymodactylos</taxon>
    </lineage>
</organism>
<dbReference type="Pfam" id="PF24676">
    <property type="entry name" value="DUF7656"/>
    <property type="match status" value="1"/>
</dbReference>
<feature type="region of interest" description="Disordered" evidence="1">
    <location>
        <begin position="178"/>
        <end position="200"/>
    </location>
</feature>
<proteinExistence type="predicted"/>
<dbReference type="Proteomes" id="UP000682733">
    <property type="component" value="Unassembled WGS sequence"/>
</dbReference>
<dbReference type="Proteomes" id="UP000677228">
    <property type="component" value="Unassembled WGS sequence"/>
</dbReference>
<feature type="non-terminal residue" evidence="3">
    <location>
        <position position="1"/>
    </location>
</feature>
<dbReference type="AlphaFoldDB" id="A0A8S2FHB6"/>
<sequence length="200" mass="23761">ELINEYCKFQDEIKTNLTKLRSNTANENEIQIVLERFRRSCCSSQGIDEYFRENIKLKEKCQLLSLFQKKGISLVKESVSPELLPQEHDNTDIYIIYISDELQENERDKWIQQYEYFMKIMKNTKNQSMSSDTTEPEFFLVDYDVHTNIDKSQGVKIHFYRNGTKITDDYYTYQNKNLTESTPVERNQQQQGKEETNGST</sequence>
<feature type="compositionally biased region" description="Polar residues" evidence="1">
    <location>
        <begin position="178"/>
        <end position="191"/>
    </location>
</feature>
<evidence type="ECO:0000313" key="3">
    <source>
        <dbReference type="EMBL" id="CAF1468103.1"/>
    </source>
</evidence>
<comment type="caution">
    <text evidence="3">The sequence shown here is derived from an EMBL/GenBank/DDBJ whole genome shotgun (WGS) entry which is preliminary data.</text>
</comment>
<evidence type="ECO:0000313" key="5">
    <source>
        <dbReference type="Proteomes" id="UP000677228"/>
    </source>
</evidence>
<reference evidence="3" key="1">
    <citation type="submission" date="2021-02" db="EMBL/GenBank/DDBJ databases">
        <authorList>
            <person name="Nowell W R."/>
        </authorList>
    </citation>
    <scope>NUCLEOTIDE SEQUENCE</scope>
</reference>
<evidence type="ECO:0000313" key="4">
    <source>
        <dbReference type="EMBL" id="CAF4260352.1"/>
    </source>
</evidence>
<evidence type="ECO:0000259" key="2">
    <source>
        <dbReference type="Pfam" id="PF24676"/>
    </source>
</evidence>
<feature type="domain" description="DUF7656" evidence="2">
    <location>
        <begin position="67"/>
        <end position="174"/>
    </location>
</feature>
<name>A0A8S2FHB6_9BILA</name>
<evidence type="ECO:0000256" key="1">
    <source>
        <dbReference type="SAM" id="MobiDB-lite"/>
    </source>
</evidence>
<dbReference type="InterPro" id="IPR056073">
    <property type="entry name" value="DUF7656"/>
</dbReference>
<gene>
    <name evidence="3" type="ORF">OVA965_LOCUS35539</name>
    <name evidence="4" type="ORF">TMI583_LOCUS36508</name>
</gene>
<protein>
    <recommendedName>
        <fullName evidence="2">DUF7656 domain-containing protein</fullName>
    </recommendedName>
</protein>
<dbReference type="EMBL" id="CAJNOK010031095">
    <property type="protein sequence ID" value="CAF1468103.1"/>
    <property type="molecule type" value="Genomic_DNA"/>
</dbReference>
<accession>A0A8S2FHB6</accession>